<reference evidence="1 2" key="1">
    <citation type="submission" date="2020-08" db="EMBL/GenBank/DDBJ databases">
        <title>Sequencing the genomes of 1000 actinobacteria strains.</title>
        <authorList>
            <person name="Klenk H.-P."/>
        </authorList>
    </citation>
    <scope>NUCLEOTIDE SEQUENCE [LARGE SCALE GENOMIC DNA]</scope>
    <source>
        <strain evidence="1 2">DSM 40084</strain>
    </source>
</reference>
<name>A0A7W9HC29_9ACTN</name>
<sequence length="46" mass="5109">MVLHVVHQQRRTCRIDLPGDVRAGEAGTIRHRVRVDGRQAHGGSLP</sequence>
<dbReference type="Proteomes" id="UP000590647">
    <property type="component" value="Unassembled WGS sequence"/>
</dbReference>
<comment type="caution">
    <text evidence="1">The sequence shown here is derived from an EMBL/GenBank/DDBJ whole genome shotgun (WGS) entry which is preliminary data.</text>
</comment>
<evidence type="ECO:0000313" key="1">
    <source>
        <dbReference type="EMBL" id="MBB5799231.1"/>
    </source>
</evidence>
<dbReference type="EMBL" id="JACHNE010000001">
    <property type="protein sequence ID" value="MBB5799231.1"/>
    <property type="molecule type" value="Genomic_DNA"/>
</dbReference>
<evidence type="ECO:0000313" key="2">
    <source>
        <dbReference type="Proteomes" id="UP000590647"/>
    </source>
</evidence>
<organism evidence="1 2">
    <name type="scientific">Streptomyces caelestis</name>
    <dbReference type="NCBI Taxonomy" id="36816"/>
    <lineage>
        <taxon>Bacteria</taxon>
        <taxon>Bacillati</taxon>
        <taxon>Actinomycetota</taxon>
        <taxon>Actinomycetes</taxon>
        <taxon>Kitasatosporales</taxon>
        <taxon>Streptomycetaceae</taxon>
        <taxon>Streptomyces</taxon>
    </lineage>
</organism>
<keyword evidence="2" id="KW-1185">Reference proteome</keyword>
<accession>A0A7W9HC29</accession>
<proteinExistence type="predicted"/>
<protein>
    <submittedName>
        <fullName evidence="1">Uncharacterized protein</fullName>
    </submittedName>
</protein>
<gene>
    <name evidence="1" type="ORF">HDA41_007195</name>
</gene>
<dbReference type="AlphaFoldDB" id="A0A7W9HC29"/>